<dbReference type="RefSeq" id="WP_006460740.1">
    <property type="nucleotide sequence ID" value="NZ_CP007030.1"/>
</dbReference>
<dbReference type="STRING" id="717772.THIAE_08265"/>
<reference evidence="1 2" key="1">
    <citation type="submission" date="2013-12" db="EMBL/GenBank/DDBJ databases">
        <authorList>
            <consortium name="DOE Joint Genome Institute"/>
            <person name="Kappler U."/>
            <person name="Huntemann M."/>
            <person name="Han J."/>
            <person name="Chen A."/>
            <person name="Kyrpides N."/>
            <person name="Mavromatis K."/>
            <person name="Markowitz V."/>
            <person name="Palaniappan K."/>
            <person name="Ivanova N."/>
            <person name="Schaumberg A."/>
            <person name="Pati A."/>
            <person name="Liolios K."/>
            <person name="Nordberg H.P."/>
            <person name="Cantor M.N."/>
            <person name="Hua S.X."/>
            <person name="Woyke T."/>
        </authorList>
    </citation>
    <scope>NUCLEOTIDE SEQUENCE [LARGE SCALE GENOMIC DNA]</scope>
    <source>
        <strain evidence="2">AL2</strain>
    </source>
</reference>
<dbReference type="OrthoDB" id="7066686at2"/>
<accession>W0DZT0</accession>
<keyword evidence="2" id="KW-1185">Reference proteome</keyword>
<evidence type="ECO:0008006" key="3">
    <source>
        <dbReference type="Google" id="ProtNLM"/>
    </source>
</evidence>
<dbReference type="EMBL" id="CP007030">
    <property type="protein sequence ID" value="AHF02356.1"/>
    <property type="molecule type" value="Genomic_DNA"/>
</dbReference>
<dbReference type="Proteomes" id="UP000005380">
    <property type="component" value="Chromosome"/>
</dbReference>
<evidence type="ECO:0000313" key="1">
    <source>
        <dbReference type="EMBL" id="AHF02356.1"/>
    </source>
</evidence>
<name>W0DZT0_9GAMM</name>
<dbReference type="HOGENOM" id="CLU_3048986_0_0_6"/>
<organism evidence="1 2">
    <name type="scientific">Thiomicrospira aerophila AL3</name>
    <dbReference type="NCBI Taxonomy" id="717772"/>
    <lineage>
        <taxon>Bacteria</taxon>
        <taxon>Pseudomonadati</taxon>
        <taxon>Pseudomonadota</taxon>
        <taxon>Gammaproteobacteria</taxon>
        <taxon>Thiotrichales</taxon>
        <taxon>Piscirickettsiaceae</taxon>
        <taxon>Thiomicrospira</taxon>
    </lineage>
</organism>
<proteinExistence type="predicted"/>
<sequence length="54" mass="6508">MQPEYAQRELHDFFLFLKQKYANNQDAIETRAFSNHSAECVEDWLDAEENKVWT</sequence>
<protein>
    <recommendedName>
        <fullName evidence="3">DUF2281 domain-containing protein</fullName>
    </recommendedName>
</protein>
<dbReference type="AlphaFoldDB" id="W0DZT0"/>
<dbReference type="InParanoid" id="W0DZT0"/>
<dbReference type="KEGG" id="tao:THIAE_08265"/>
<gene>
    <name evidence="1" type="ORF">THIAE_08265</name>
</gene>
<evidence type="ECO:0000313" key="2">
    <source>
        <dbReference type="Proteomes" id="UP000005380"/>
    </source>
</evidence>